<reference evidence="7 8" key="1">
    <citation type="journal article" date="2024" name="Nat. Commun.">
        <title>Phylogenomics reveals the evolutionary origins of lichenization in chlorophyte algae.</title>
        <authorList>
            <person name="Puginier C."/>
            <person name="Libourel C."/>
            <person name="Otte J."/>
            <person name="Skaloud P."/>
            <person name="Haon M."/>
            <person name="Grisel S."/>
            <person name="Petersen M."/>
            <person name="Berrin J.G."/>
            <person name="Delaux P.M."/>
            <person name="Dal Grande F."/>
            <person name="Keller J."/>
        </authorList>
    </citation>
    <scope>NUCLEOTIDE SEQUENCE [LARGE SCALE GENOMIC DNA]</scope>
    <source>
        <strain evidence="7 8">SAG 2043</strain>
    </source>
</reference>
<dbReference type="InterPro" id="IPR002088">
    <property type="entry name" value="Prenyl_trans_a"/>
</dbReference>
<dbReference type="AlphaFoldDB" id="A0AAW1Q5F0"/>
<comment type="similarity">
    <text evidence="1 6">Belongs to the protein prenyltransferase subunit alpha family.</text>
</comment>
<dbReference type="EC" id="2.5.1.60" evidence="6"/>
<evidence type="ECO:0000256" key="2">
    <source>
        <dbReference type="ARBA" id="ARBA00022602"/>
    </source>
</evidence>
<evidence type="ECO:0000256" key="5">
    <source>
        <dbReference type="ARBA" id="ARBA00047658"/>
    </source>
</evidence>
<evidence type="ECO:0000313" key="8">
    <source>
        <dbReference type="Proteomes" id="UP001489004"/>
    </source>
</evidence>
<dbReference type="PROSITE" id="PS51147">
    <property type="entry name" value="PFTA"/>
    <property type="match status" value="5"/>
</dbReference>
<keyword evidence="8" id="KW-1185">Reference proteome</keyword>
<dbReference type="Gene3D" id="1.25.40.120">
    <property type="entry name" value="Protein prenylyltransferase"/>
    <property type="match status" value="1"/>
</dbReference>
<protein>
    <recommendedName>
        <fullName evidence="6">Geranylgeranyl transferase type-2 subunit alpha</fullName>
        <ecNumber evidence="6">2.5.1.60</ecNumber>
    </recommendedName>
    <alternativeName>
        <fullName evidence="6">Geranylgeranyl transferase type II subunit alpha</fullName>
    </alternativeName>
</protein>
<evidence type="ECO:0000256" key="6">
    <source>
        <dbReference type="RuleBase" id="RU367120"/>
    </source>
</evidence>
<dbReference type="SUPFAM" id="SSF48439">
    <property type="entry name" value="Protein prenylyltransferase"/>
    <property type="match status" value="1"/>
</dbReference>
<gene>
    <name evidence="7" type="ORF">WJX72_010090</name>
</gene>
<evidence type="ECO:0000256" key="1">
    <source>
        <dbReference type="ARBA" id="ARBA00006734"/>
    </source>
</evidence>
<sequence length="290" mass="32583">MHGRPRPVKGLSNDPEKVQAAKQRVALYSQLTGEVLRRRLARQYDAESLHLAAKLLEQNPEVYTVWNYRREALTPVLQGSKGQEAAQRAAVGELQLTEAALRKHIKSYATWHHRKWVVQKGLTDLQEELKLVSRLLELDDRNFHGWGYRQFIVQLAGVAAEEEDKYTVQKIEGNFSNYSAWHARTALLQKLHGTHHTITLADLLAPGKQNSAGECSRGPAGAPGPNIPSWALDEEFELVHQAFYTDPADQSGWFFHRWLVAQAVAHAHAPDAAAEATQALRVVLEREDGI</sequence>
<keyword evidence="4" id="KW-0677">Repeat</keyword>
<dbReference type="EMBL" id="JALJOR010000006">
    <property type="protein sequence ID" value="KAK9815813.1"/>
    <property type="molecule type" value="Genomic_DNA"/>
</dbReference>
<evidence type="ECO:0000313" key="7">
    <source>
        <dbReference type="EMBL" id="KAK9815813.1"/>
    </source>
</evidence>
<dbReference type="Pfam" id="PF01239">
    <property type="entry name" value="PPTA"/>
    <property type="match status" value="5"/>
</dbReference>
<keyword evidence="2 6" id="KW-0637">Prenyltransferase</keyword>
<accession>A0AAW1Q5F0</accession>
<keyword evidence="3 6" id="KW-0808">Transferase</keyword>
<dbReference type="PANTHER" id="PTHR11129:SF2">
    <property type="entry name" value="GERANYLGERANYL TRANSFERASE TYPE-2 SUBUNIT ALPHA"/>
    <property type="match status" value="1"/>
</dbReference>
<comment type="function">
    <text evidence="6">Catalyzes the transfer of a geranyl-geranyl moiety from geranyl-geranyl pyrophosphate to cysteines occuring in specific C-terminal amino acid sequences.</text>
</comment>
<evidence type="ECO:0000256" key="4">
    <source>
        <dbReference type="ARBA" id="ARBA00022737"/>
    </source>
</evidence>
<evidence type="ECO:0000256" key="3">
    <source>
        <dbReference type="ARBA" id="ARBA00022679"/>
    </source>
</evidence>
<organism evidence="7 8">
    <name type="scientific">[Myrmecia] bisecta</name>
    <dbReference type="NCBI Taxonomy" id="41462"/>
    <lineage>
        <taxon>Eukaryota</taxon>
        <taxon>Viridiplantae</taxon>
        <taxon>Chlorophyta</taxon>
        <taxon>core chlorophytes</taxon>
        <taxon>Trebouxiophyceae</taxon>
        <taxon>Trebouxiales</taxon>
        <taxon>Trebouxiaceae</taxon>
        <taxon>Myrmecia</taxon>
    </lineage>
</organism>
<dbReference type="Proteomes" id="UP001489004">
    <property type="component" value="Unassembled WGS sequence"/>
</dbReference>
<dbReference type="PANTHER" id="PTHR11129">
    <property type="entry name" value="PROTEIN FARNESYLTRANSFERASE ALPHA SUBUNIT/RAB GERANYLGERANYL TRANSFERASE ALPHA SUBUNIT"/>
    <property type="match status" value="1"/>
</dbReference>
<proteinExistence type="inferred from homology"/>
<dbReference type="GO" id="GO:0097354">
    <property type="term" value="P:prenylation"/>
    <property type="evidence" value="ECO:0007669"/>
    <property type="project" value="UniProtKB-UniRule"/>
</dbReference>
<comment type="catalytic activity">
    <reaction evidence="5 6">
        <text>geranylgeranyl diphosphate + L-cysteinyl-[protein] = S-geranylgeranyl-L-cysteinyl-[protein] + diphosphate</text>
        <dbReference type="Rhea" id="RHEA:21240"/>
        <dbReference type="Rhea" id="RHEA-COMP:10131"/>
        <dbReference type="Rhea" id="RHEA-COMP:11537"/>
        <dbReference type="ChEBI" id="CHEBI:29950"/>
        <dbReference type="ChEBI" id="CHEBI:33019"/>
        <dbReference type="ChEBI" id="CHEBI:57533"/>
        <dbReference type="ChEBI" id="CHEBI:86021"/>
        <dbReference type="EC" id="2.5.1.60"/>
    </reaction>
</comment>
<name>A0AAW1Q5F0_9CHLO</name>
<dbReference type="GO" id="GO:0005968">
    <property type="term" value="C:Rab-protein geranylgeranyltransferase complex"/>
    <property type="evidence" value="ECO:0007669"/>
    <property type="project" value="TreeGrafter"/>
</dbReference>
<dbReference type="GO" id="GO:0004663">
    <property type="term" value="F:Rab geranylgeranyltransferase activity"/>
    <property type="evidence" value="ECO:0007669"/>
    <property type="project" value="UniProtKB-UniRule"/>
</dbReference>
<comment type="caution">
    <text evidence="7">The sequence shown here is derived from an EMBL/GenBank/DDBJ whole genome shotgun (WGS) entry which is preliminary data.</text>
</comment>